<dbReference type="AlphaFoldDB" id="A0AAW6TN23"/>
<proteinExistence type="predicted"/>
<accession>A0AAW6TN23</accession>
<dbReference type="Proteomes" id="UP001228643">
    <property type="component" value="Unassembled WGS sequence"/>
</dbReference>
<gene>
    <name evidence="1" type="ORF">QLS97_11150</name>
</gene>
<comment type="caution">
    <text evidence="1">The sequence shown here is derived from an EMBL/GenBank/DDBJ whole genome shotgun (WGS) entry which is preliminary data.</text>
</comment>
<keyword evidence="2" id="KW-1185">Reference proteome</keyword>
<organism evidence="1 2">
    <name type="scientific">Flavobacterium yafengii</name>
    <dbReference type="NCBI Taxonomy" id="3041253"/>
    <lineage>
        <taxon>Bacteria</taxon>
        <taxon>Pseudomonadati</taxon>
        <taxon>Bacteroidota</taxon>
        <taxon>Flavobacteriia</taxon>
        <taxon>Flavobacteriales</taxon>
        <taxon>Flavobacteriaceae</taxon>
        <taxon>Flavobacterium</taxon>
    </lineage>
</organism>
<dbReference type="EMBL" id="JASCRY010000003">
    <property type="protein sequence ID" value="MDI5950204.1"/>
    <property type="molecule type" value="Genomic_DNA"/>
</dbReference>
<dbReference type="RefSeq" id="WP_282716723.1">
    <property type="nucleotide sequence ID" value="NZ_JASCRX010000010.1"/>
</dbReference>
<evidence type="ECO:0000313" key="2">
    <source>
        <dbReference type="Proteomes" id="UP001228643"/>
    </source>
</evidence>
<protein>
    <submittedName>
        <fullName evidence="1">Uncharacterized protein</fullName>
    </submittedName>
</protein>
<sequence>MYNIVITNTIAEDKISINFDLQDGSLSLTSLDLSTSGDIELNPLVIKLAELIELNKKVEVVYEDSLELLKTDSKITLVKGALDEIYNSFNSNFTVEEDKLH</sequence>
<name>A0AAW6TN23_9FLAO</name>
<evidence type="ECO:0000313" key="1">
    <source>
        <dbReference type="EMBL" id="MDI5950204.1"/>
    </source>
</evidence>
<reference evidence="1 2" key="1">
    <citation type="submission" date="2023-04" db="EMBL/GenBank/DDBJ databases">
        <title>Two novel species of Flavobacterium.</title>
        <authorList>
            <person name="Liu Q."/>
            <person name="Xin Y.-H."/>
        </authorList>
    </citation>
    <scope>NUCLEOTIDE SEQUENCE [LARGE SCALE GENOMIC DNA]</scope>
    <source>
        <strain evidence="1 2">LB2P87</strain>
    </source>
</reference>